<comment type="similarity">
    <text evidence="1 6">Belongs to the universal ribosomal protein uS17 family.</text>
</comment>
<keyword evidence="4 6" id="KW-0689">Ribosomal protein</keyword>
<dbReference type="NCBIfam" id="TIGR03630">
    <property type="entry name" value="uS17_arch"/>
    <property type="match status" value="1"/>
</dbReference>
<dbReference type="CDD" id="cd00364">
    <property type="entry name" value="Ribosomal_uS17"/>
    <property type="match status" value="1"/>
</dbReference>
<comment type="caution">
    <text evidence="7">The sequence shown here is derived from an EMBL/GenBank/DDBJ whole genome shotgun (WGS) entry which is preliminary data.</text>
</comment>
<dbReference type="EMBL" id="DRZI01000064">
    <property type="protein sequence ID" value="HHP81370.1"/>
    <property type="molecule type" value="Genomic_DNA"/>
</dbReference>
<gene>
    <name evidence="6" type="primary">rps17</name>
    <name evidence="8" type="ORF">ENL47_07275</name>
    <name evidence="7" type="ORF">ENM84_01750</name>
</gene>
<evidence type="ECO:0000256" key="2">
    <source>
        <dbReference type="ARBA" id="ARBA00022730"/>
    </source>
</evidence>
<name>A0A7C5TKA5_9CREN</name>
<dbReference type="AlphaFoldDB" id="A0A7C5TKA5"/>
<evidence type="ECO:0000256" key="1">
    <source>
        <dbReference type="ARBA" id="ARBA00010254"/>
    </source>
</evidence>
<dbReference type="HAMAP" id="MF_01345_A">
    <property type="entry name" value="Ribosomal_uS17_A"/>
    <property type="match status" value="1"/>
</dbReference>
<keyword evidence="3 6" id="KW-0694">RNA-binding</keyword>
<evidence type="ECO:0000313" key="8">
    <source>
        <dbReference type="EMBL" id="HHR96595.1"/>
    </source>
</evidence>
<organism evidence="7">
    <name type="scientific">Ignisphaera aggregans</name>
    <dbReference type="NCBI Taxonomy" id="334771"/>
    <lineage>
        <taxon>Archaea</taxon>
        <taxon>Thermoproteota</taxon>
        <taxon>Thermoprotei</taxon>
        <taxon>Desulfurococcales</taxon>
        <taxon>Desulfurococcaceae</taxon>
        <taxon>Ignisphaera</taxon>
    </lineage>
</organism>
<evidence type="ECO:0000256" key="3">
    <source>
        <dbReference type="ARBA" id="ARBA00022884"/>
    </source>
</evidence>
<dbReference type="PRINTS" id="PR00973">
    <property type="entry name" value="RIBOSOMALS17"/>
</dbReference>
<dbReference type="GO" id="GO:0003735">
    <property type="term" value="F:structural constituent of ribosome"/>
    <property type="evidence" value="ECO:0007669"/>
    <property type="project" value="UniProtKB-UniRule"/>
</dbReference>
<dbReference type="GO" id="GO:0022627">
    <property type="term" value="C:cytosolic small ribosomal subunit"/>
    <property type="evidence" value="ECO:0007669"/>
    <property type="project" value="UniProtKB-UniRule"/>
</dbReference>
<dbReference type="Gene3D" id="2.40.50.1000">
    <property type="match status" value="1"/>
</dbReference>
<sequence length="122" mass="13712">MSQSARNIGIVYPGLRPPERTCNDKKCPWHGNISVRGALIVGKVAKARMHNTAIVEREYLVWIRKFKRYERKRSRIHAHNPPCINAKEGDVVLIGETRPLAKSVSFVILGILQQNIEGKTGG</sequence>
<evidence type="ECO:0000256" key="5">
    <source>
        <dbReference type="ARBA" id="ARBA00023274"/>
    </source>
</evidence>
<accession>A0A7C5TKA5</accession>
<protein>
    <recommendedName>
        <fullName evidence="6">Small ribosomal subunit protein uS17</fullName>
    </recommendedName>
</protein>
<keyword evidence="5 6" id="KW-0687">Ribonucleoprotein</keyword>
<dbReference type="InterPro" id="IPR000266">
    <property type="entry name" value="Ribosomal_uS17"/>
</dbReference>
<dbReference type="GO" id="GO:0006412">
    <property type="term" value="P:translation"/>
    <property type="evidence" value="ECO:0007669"/>
    <property type="project" value="UniProtKB-UniRule"/>
</dbReference>
<dbReference type="Pfam" id="PF00366">
    <property type="entry name" value="Ribosomal_S17"/>
    <property type="match status" value="1"/>
</dbReference>
<dbReference type="SUPFAM" id="SSF50249">
    <property type="entry name" value="Nucleic acid-binding proteins"/>
    <property type="match status" value="1"/>
</dbReference>
<dbReference type="EMBL" id="DRUB01000139">
    <property type="protein sequence ID" value="HHR96595.1"/>
    <property type="molecule type" value="Genomic_DNA"/>
</dbReference>
<dbReference type="GO" id="GO:0019843">
    <property type="term" value="F:rRNA binding"/>
    <property type="evidence" value="ECO:0007669"/>
    <property type="project" value="UniProtKB-UniRule"/>
</dbReference>
<dbReference type="InterPro" id="IPR028333">
    <property type="entry name" value="Ribosomal_uS17_arc/euk"/>
</dbReference>
<dbReference type="InterPro" id="IPR019978">
    <property type="entry name" value="Ribosomal_uS17_archaeal"/>
</dbReference>
<dbReference type="NCBIfam" id="NF006345">
    <property type="entry name" value="PRK08572.1"/>
    <property type="match status" value="1"/>
</dbReference>
<dbReference type="InterPro" id="IPR012340">
    <property type="entry name" value="NA-bd_OB-fold"/>
</dbReference>
<dbReference type="PANTHER" id="PTHR10744">
    <property type="entry name" value="40S RIBOSOMAL PROTEIN S11 FAMILY MEMBER"/>
    <property type="match status" value="1"/>
</dbReference>
<evidence type="ECO:0000256" key="6">
    <source>
        <dbReference type="HAMAP-Rule" id="MF_01345"/>
    </source>
</evidence>
<comment type="function">
    <text evidence="6">One of the primary rRNA binding proteins, it binds specifically to the 5'-end of 16S ribosomal RNA.</text>
</comment>
<reference evidence="7" key="1">
    <citation type="journal article" date="2020" name="mSystems">
        <title>Genome- and Community-Level Interaction Insights into Carbon Utilization and Element Cycling Functions of Hydrothermarchaeota in Hydrothermal Sediment.</title>
        <authorList>
            <person name="Zhou Z."/>
            <person name="Liu Y."/>
            <person name="Xu W."/>
            <person name="Pan J."/>
            <person name="Luo Z.H."/>
            <person name="Li M."/>
        </authorList>
    </citation>
    <scope>NUCLEOTIDE SEQUENCE [LARGE SCALE GENOMIC DNA]</scope>
    <source>
        <strain evidence="8">SpSt-1</strain>
        <strain evidence="7">SpSt-1121</strain>
    </source>
</reference>
<proteinExistence type="inferred from homology"/>
<evidence type="ECO:0000313" key="7">
    <source>
        <dbReference type="EMBL" id="HHP81370.1"/>
    </source>
</evidence>
<comment type="subunit">
    <text evidence="6">Part of the 30S ribosomal subunit.</text>
</comment>
<evidence type="ECO:0000256" key="4">
    <source>
        <dbReference type="ARBA" id="ARBA00022980"/>
    </source>
</evidence>
<keyword evidence="2 6" id="KW-0699">rRNA-binding</keyword>
<dbReference type="PANTHER" id="PTHR10744:SF9">
    <property type="entry name" value="40S RIBOSOMAL PROTEIN S11-RELATED"/>
    <property type="match status" value="1"/>
</dbReference>